<organism evidence="1 2">
    <name type="scientific">Anaerocolumna cellulosilytica</name>
    <dbReference type="NCBI Taxonomy" id="433286"/>
    <lineage>
        <taxon>Bacteria</taxon>
        <taxon>Bacillati</taxon>
        <taxon>Bacillota</taxon>
        <taxon>Clostridia</taxon>
        <taxon>Lachnospirales</taxon>
        <taxon>Lachnospiraceae</taxon>
        <taxon>Anaerocolumna</taxon>
    </lineage>
</organism>
<dbReference type="KEGG" id="acel:acsn021_13750"/>
<sequence>MDAEYINGPECRINKKAYLGKYILSEIKTYCSKNKIPIYFELNYQDKNDCFINEIVTGPKCCMSEREVKQILFLWGYDVSNITVGKSELTYI</sequence>
<reference evidence="1 2" key="1">
    <citation type="journal article" date="2016" name="Int. J. Syst. Evol. Microbiol.">
        <title>Descriptions of Anaerotaenia torta gen. nov., sp. nov. and Anaerocolumna cellulosilytica gen. nov., sp. nov. isolated from a methanogenic reactor of cattle waste.</title>
        <authorList>
            <person name="Uek A."/>
            <person name="Ohtaki Y."/>
            <person name="Kaku N."/>
            <person name="Ueki K."/>
        </authorList>
    </citation>
    <scope>NUCLEOTIDE SEQUENCE [LARGE SCALE GENOMIC DNA]</scope>
    <source>
        <strain evidence="1 2">SN021</strain>
    </source>
</reference>
<name>A0A6S6QVT6_9FIRM</name>
<dbReference type="RefSeq" id="WP_184092475.1">
    <property type="nucleotide sequence ID" value="NZ_AP023367.1"/>
</dbReference>
<gene>
    <name evidence="1" type="ORF">acsn021_13750</name>
</gene>
<proteinExistence type="predicted"/>
<protein>
    <submittedName>
        <fullName evidence="1">Uncharacterized protein</fullName>
    </submittedName>
</protein>
<dbReference type="EMBL" id="AP023367">
    <property type="protein sequence ID" value="BCJ93806.1"/>
    <property type="molecule type" value="Genomic_DNA"/>
</dbReference>
<keyword evidence="2" id="KW-1185">Reference proteome</keyword>
<accession>A0A6S6QVT6</accession>
<dbReference type="AlphaFoldDB" id="A0A6S6QVT6"/>
<dbReference type="Proteomes" id="UP000515561">
    <property type="component" value="Chromosome"/>
</dbReference>
<evidence type="ECO:0000313" key="2">
    <source>
        <dbReference type="Proteomes" id="UP000515561"/>
    </source>
</evidence>
<evidence type="ECO:0000313" key="1">
    <source>
        <dbReference type="EMBL" id="BCJ93806.1"/>
    </source>
</evidence>